<sequence>MHEALPTIGPRSSLLLHARSHSRQAWLIHEPSTHSLSRFMGPSETAVKAGRPTTPLCVSRSCRSAAHHSATRTLTAPRESQGSIDHATPPGSITARTAMHPARSLDELRAHSVWFSSGRRQGARAGGALAKNEADTKAKREACPVLHGQWAPS</sequence>
<dbReference type="AlphaFoldDB" id="A0A6A6P967"/>
<feature type="region of interest" description="Disordered" evidence="1">
    <location>
        <begin position="64"/>
        <end position="99"/>
    </location>
</feature>
<proteinExistence type="predicted"/>
<evidence type="ECO:0000256" key="1">
    <source>
        <dbReference type="SAM" id="MobiDB-lite"/>
    </source>
</evidence>
<evidence type="ECO:0000313" key="3">
    <source>
        <dbReference type="Proteomes" id="UP000799766"/>
    </source>
</evidence>
<feature type="region of interest" description="Disordered" evidence="1">
    <location>
        <begin position="124"/>
        <end position="153"/>
    </location>
</feature>
<protein>
    <submittedName>
        <fullName evidence="2">Uncharacterized protein</fullName>
    </submittedName>
</protein>
<feature type="compositionally biased region" description="Polar residues" evidence="1">
    <location>
        <begin position="71"/>
        <end position="83"/>
    </location>
</feature>
<reference evidence="2" key="1">
    <citation type="journal article" date="2020" name="Stud. Mycol.">
        <title>101 Dothideomycetes genomes: a test case for predicting lifestyles and emergence of pathogens.</title>
        <authorList>
            <person name="Haridas S."/>
            <person name="Albert R."/>
            <person name="Binder M."/>
            <person name="Bloem J."/>
            <person name="Labutti K."/>
            <person name="Salamov A."/>
            <person name="Andreopoulos B."/>
            <person name="Baker S."/>
            <person name="Barry K."/>
            <person name="Bills G."/>
            <person name="Bluhm B."/>
            <person name="Cannon C."/>
            <person name="Castanera R."/>
            <person name="Culley D."/>
            <person name="Daum C."/>
            <person name="Ezra D."/>
            <person name="Gonzalez J."/>
            <person name="Henrissat B."/>
            <person name="Kuo A."/>
            <person name="Liang C."/>
            <person name="Lipzen A."/>
            <person name="Lutzoni F."/>
            <person name="Magnuson J."/>
            <person name="Mondo S."/>
            <person name="Nolan M."/>
            <person name="Ohm R."/>
            <person name="Pangilinan J."/>
            <person name="Park H.-J."/>
            <person name="Ramirez L."/>
            <person name="Alfaro M."/>
            <person name="Sun H."/>
            <person name="Tritt A."/>
            <person name="Yoshinaga Y."/>
            <person name="Zwiers L.-H."/>
            <person name="Turgeon B."/>
            <person name="Goodwin S."/>
            <person name="Spatafora J."/>
            <person name="Crous P."/>
            <person name="Grigoriev I."/>
        </authorList>
    </citation>
    <scope>NUCLEOTIDE SEQUENCE</scope>
    <source>
        <strain evidence="2">ATCC 16933</strain>
    </source>
</reference>
<organism evidence="2 3">
    <name type="scientific">Lineolata rhizophorae</name>
    <dbReference type="NCBI Taxonomy" id="578093"/>
    <lineage>
        <taxon>Eukaryota</taxon>
        <taxon>Fungi</taxon>
        <taxon>Dikarya</taxon>
        <taxon>Ascomycota</taxon>
        <taxon>Pezizomycotina</taxon>
        <taxon>Dothideomycetes</taxon>
        <taxon>Dothideomycetes incertae sedis</taxon>
        <taxon>Lineolatales</taxon>
        <taxon>Lineolataceae</taxon>
        <taxon>Lineolata</taxon>
    </lineage>
</organism>
<keyword evidence="3" id="KW-1185">Reference proteome</keyword>
<gene>
    <name evidence="2" type="ORF">BDY21DRAFT_166381</name>
</gene>
<dbReference type="Proteomes" id="UP000799766">
    <property type="component" value="Unassembled WGS sequence"/>
</dbReference>
<dbReference type="EMBL" id="MU001673">
    <property type="protein sequence ID" value="KAF2460500.1"/>
    <property type="molecule type" value="Genomic_DNA"/>
</dbReference>
<name>A0A6A6P967_9PEZI</name>
<evidence type="ECO:0000313" key="2">
    <source>
        <dbReference type="EMBL" id="KAF2460500.1"/>
    </source>
</evidence>
<accession>A0A6A6P967</accession>
<feature type="compositionally biased region" description="Basic and acidic residues" evidence="1">
    <location>
        <begin position="132"/>
        <end position="142"/>
    </location>
</feature>